<sequence>MANACSSPPLESCPLKVTDLPTDILREIFDYFKDARMARPGRVDWTWSKSYDDLTKKRQAVLSSRLVCRRLRDMASPLLLPTVRVKLERESLSRFEEISRIPEVAASVRGIEIVLSCRSGELATDLGRFITHRKEDIRIVRDVEPHFAEIEQAWDDYLKDPTVDTVGNKYQTLLRESFSEYKRRHDEQMELVESGTFVDTIASAVSRMPLFGSLLFDDADIYAGHLTPDEREAPSLSLALTAAKSWTALEAMSVELTAARVLSDLPIAIHKAGVSLRELCVFCFPTTEHIGAPLTQDIDLLRAAYQYLEEGTH</sequence>
<dbReference type="Proteomes" id="UP001187682">
    <property type="component" value="Unassembled WGS sequence"/>
</dbReference>
<evidence type="ECO:0000313" key="2">
    <source>
        <dbReference type="Proteomes" id="UP001187682"/>
    </source>
</evidence>
<dbReference type="EMBL" id="ONZQ02000010">
    <property type="protein sequence ID" value="SPO04392.1"/>
    <property type="molecule type" value="Genomic_DNA"/>
</dbReference>
<organism evidence="1 2">
    <name type="scientific">Cephalotrichum gorgonifer</name>
    <dbReference type="NCBI Taxonomy" id="2041049"/>
    <lineage>
        <taxon>Eukaryota</taxon>
        <taxon>Fungi</taxon>
        <taxon>Dikarya</taxon>
        <taxon>Ascomycota</taxon>
        <taxon>Pezizomycotina</taxon>
        <taxon>Sordariomycetes</taxon>
        <taxon>Hypocreomycetidae</taxon>
        <taxon>Microascales</taxon>
        <taxon>Microascaceae</taxon>
        <taxon>Cephalotrichum</taxon>
    </lineage>
</organism>
<evidence type="ECO:0000313" key="1">
    <source>
        <dbReference type="EMBL" id="SPO04392.1"/>
    </source>
</evidence>
<reference evidence="1" key="1">
    <citation type="submission" date="2018-03" db="EMBL/GenBank/DDBJ databases">
        <authorList>
            <person name="Guldener U."/>
        </authorList>
    </citation>
    <scope>NUCLEOTIDE SEQUENCE</scope>
</reference>
<keyword evidence="2" id="KW-1185">Reference proteome</keyword>
<dbReference type="AlphaFoldDB" id="A0AAE8N3X7"/>
<comment type="caution">
    <text evidence="1">The sequence shown here is derived from an EMBL/GenBank/DDBJ whole genome shotgun (WGS) entry which is preliminary data.</text>
</comment>
<evidence type="ECO:0008006" key="3">
    <source>
        <dbReference type="Google" id="ProtNLM"/>
    </source>
</evidence>
<gene>
    <name evidence="1" type="ORF">DNG_07077</name>
</gene>
<protein>
    <recommendedName>
        <fullName evidence="3">F-box domain-containing protein</fullName>
    </recommendedName>
</protein>
<proteinExistence type="predicted"/>
<name>A0AAE8N3X7_9PEZI</name>
<accession>A0AAE8N3X7</accession>